<sequence length="190" mass="18879">MISRVCSLLRMQPPVKEDEGLLFASGGDVPASVAGYQPGCIFQHTDGGAGTVLYINEGTLASCTFNALTGGAGAATLSALTDVGAVLGYAAGKVLVADGTDYEEVAIGGDATLAANGALTIAANAVETTMILNANVTLAKVQILAATKFIIGAAAGNQEVTLSGDVTMDEDGVVEIAAGIIEDGMLEGLA</sequence>
<protein>
    <submittedName>
        <fullName evidence="1">Uncharacterized protein</fullName>
    </submittedName>
</protein>
<accession>X0SNS6</accession>
<comment type="caution">
    <text evidence="1">The sequence shown here is derived from an EMBL/GenBank/DDBJ whole genome shotgun (WGS) entry which is preliminary data.</text>
</comment>
<organism evidence="1">
    <name type="scientific">marine sediment metagenome</name>
    <dbReference type="NCBI Taxonomy" id="412755"/>
    <lineage>
        <taxon>unclassified sequences</taxon>
        <taxon>metagenomes</taxon>
        <taxon>ecological metagenomes</taxon>
    </lineage>
</organism>
<gene>
    <name evidence="1" type="ORF">S01H1_18081</name>
</gene>
<dbReference type="EMBL" id="BARS01009639">
    <property type="protein sequence ID" value="GAF77492.1"/>
    <property type="molecule type" value="Genomic_DNA"/>
</dbReference>
<reference evidence="1" key="1">
    <citation type="journal article" date="2014" name="Front. Microbiol.">
        <title>High frequency of phylogenetically diverse reductive dehalogenase-homologous genes in deep subseafloor sedimentary metagenomes.</title>
        <authorList>
            <person name="Kawai M."/>
            <person name="Futagami T."/>
            <person name="Toyoda A."/>
            <person name="Takaki Y."/>
            <person name="Nishi S."/>
            <person name="Hori S."/>
            <person name="Arai W."/>
            <person name="Tsubouchi T."/>
            <person name="Morono Y."/>
            <person name="Uchiyama I."/>
            <person name="Ito T."/>
            <person name="Fujiyama A."/>
            <person name="Inagaki F."/>
            <person name="Takami H."/>
        </authorList>
    </citation>
    <scope>NUCLEOTIDE SEQUENCE</scope>
    <source>
        <strain evidence="1">Expedition CK06-06</strain>
    </source>
</reference>
<name>X0SNS6_9ZZZZ</name>
<feature type="non-terminal residue" evidence="1">
    <location>
        <position position="190"/>
    </location>
</feature>
<proteinExistence type="predicted"/>
<dbReference type="AlphaFoldDB" id="X0SNS6"/>
<evidence type="ECO:0000313" key="1">
    <source>
        <dbReference type="EMBL" id="GAF77492.1"/>
    </source>
</evidence>